<accession>A0A4R3MRT5</accession>
<dbReference type="EMBL" id="SMAL01000001">
    <property type="protein sequence ID" value="TCT17223.1"/>
    <property type="molecule type" value="Genomic_DNA"/>
</dbReference>
<dbReference type="RefSeq" id="WP_243115041.1">
    <property type="nucleotide sequence ID" value="NZ_SMAL01000001.1"/>
</dbReference>
<dbReference type="Pfam" id="PF01841">
    <property type="entry name" value="Transglut_core"/>
    <property type="match status" value="1"/>
</dbReference>
<evidence type="ECO:0000313" key="2">
    <source>
        <dbReference type="EMBL" id="TCT17223.1"/>
    </source>
</evidence>
<comment type="caution">
    <text evidence="2">The sequence shown here is derived from an EMBL/GenBank/DDBJ whole genome shotgun (WGS) entry which is preliminary data.</text>
</comment>
<dbReference type="InterPro" id="IPR038765">
    <property type="entry name" value="Papain-like_cys_pep_sf"/>
</dbReference>
<proteinExistence type="predicted"/>
<organism evidence="2 3">
    <name type="scientific">Natranaerovirga pectinivora</name>
    <dbReference type="NCBI Taxonomy" id="682400"/>
    <lineage>
        <taxon>Bacteria</taxon>
        <taxon>Bacillati</taxon>
        <taxon>Bacillota</taxon>
        <taxon>Clostridia</taxon>
        <taxon>Lachnospirales</taxon>
        <taxon>Natranaerovirgaceae</taxon>
        <taxon>Natranaerovirga</taxon>
    </lineage>
</organism>
<sequence length="203" mass="23764">MIDLILESSNLKDYLAEDHYVDFSHLVIREKVKELFRDCESEVSKIKKAFEFVRDEIAHSWDIQSTRITKRASEAMMYKEGICYAKSNLFAALLRSINIPAGFCYQRLTIGNTPETGYCIHALNAVYISEINKWIRLDTRGNKEGINAQFSIDTEQLAFPVRHYYDEKDYTMIYKEPNKKTIEVLNSNENCLEMYKYNLPTKI</sequence>
<gene>
    <name evidence="2" type="ORF">EDC18_101521</name>
</gene>
<name>A0A4R3MRT5_9FIRM</name>
<dbReference type="PANTHER" id="PTHR33490">
    <property type="entry name" value="BLR5614 PROTEIN-RELATED"/>
    <property type="match status" value="1"/>
</dbReference>
<evidence type="ECO:0000259" key="1">
    <source>
        <dbReference type="Pfam" id="PF01841"/>
    </source>
</evidence>
<evidence type="ECO:0000313" key="3">
    <source>
        <dbReference type="Proteomes" id="UP000294902"/>
    </source>
</evidence>
<reference evidence="2 3" key="1">
    <citation type="submission" date="2019-03" db="EMBL/GenBank/DDBJ databases">
        <title>Genomic Encyclopedia of Type Strains, Phase IV (KMG-IV): sequencing the most valuable type-strain genomes for metagenomic binning, comparative biology and taxonomic classification.</title>
        <authorList>
            <person name="Goeker M."/>
        </authorList>
    </citation>
    <scope>NUCLEOTIDE SEQUENCE [LARGE SCALE GENOMIC DNA]</scope>
    <source>
        <strain evidence="2 3">DSM 24629</strain>
    </source>
</reference>
<dbReference type="InterPro" id="IPR002931">
    <property type="entry name" value="Transglutaminase-like"/>
</dbReference>
<protein>
    <submittedName>
        <fullName evidence="2">Transglutaminase superfamily protein</fullName>
    </submittedName>
</protein>
<dbReference type="Gene3D" id="3.10.620.30">
    <property type="match status" value="1"/>
</dbReference>
<dbReference type="PANTHER" id="PTHR33490:SF3">
    <property type="entry name" value="CONSERVED INTEGRAL MEMBRANE PROTEIN"/>
    <property type="match status" value="1"/>
</dbReference>
<feature type="domain" description="Transglutaminase-like" evidence="1">
    <location>
        <begin position="32"/>
        <end position="138"/>
    </location>
</feature>
<dbReference type="SUPFAM" id="SSF54001">
    <property type="entry name" value="Cysteine proteinases"/>
    <property type="match status" value="1"/>
</dbReference>
<dbReference type="Proteomes" id="UP000294902">
    <property type="component" value="Unassembled WGS sequence"/>
</dbReference>
<dbReference type="AlphaFoldDB" id="A0A4R3MRT5"/>
<keyword evidence="3" id="KW-1185">Reference proteome</keyword>